<dbReference type="EMBL" id="BAABDH010000016">
    <property type="protein sequence ID" value="GAA3924479.1"/>
    <property type="molecule type" value="Genomic_DNA"/>
</dbReference>
<accession>A0ABP7MMF1</accession>
<proteinExistence type="predicted"/>
<organism evidence="1 2">
    <name type="scientific">Hymenobacter algoricola</name>
    <dbReference type="NCBI Taxonomy" id="486267"/>
    <lineage>
        <taxon>Bacteria</taxon>
        <taxon>Pseudomonadati</taxon>
        <taxon>Bacteroidota</taxon>
        <taxon>Cytophagia</taxon>
        <taxon>Cytophagales</taxon>
        <taxon>Hymenobacteraceae</taxon>
        <taxon>Hymenobacter</taxon>
    </lineage>
</organism>
<sequence>MTTHDLLPASLRFAEESYAEAQTRYSGFGKDSFPRLEARFPGFISKLRFFHPQEYQSEDVWAVYEDASVQFGIQLDPDCEVIVLWNKNPENSIELGTWWDDASDIAIRYIEQVFLNGQPSASFVLPDLPS</sequence>
<dbReference type="RefSeq" id="WP_345110477.1">
    <property type="nucleotide sequence ID" value="NZ_BAABDH010000016.1"/>
</dbReference>
<gene>
    <name evidence="1" type="ORF">GCM10022406_08240</name>
</gene>
<evidence type="ECO:0000313" key="1">
    <source>
        <dbReference type="EMBL" id="GAA3924479.1"/>
    </source>
</evidence>
<dbReference type="Proteomes" id="UP001499909">
    <property type="component" value="Unassembled WGS sequence"/>
</dbReference>
<protein>
    <submittedName>
        <fullName evidence="1">Uncharacterized protein</fullName>
    </submittedName>
</protein>
<name>A0ABP7MMF1_9BACT</name>
<comment type="caution">
    <text evidence="1">The sequence shown here is derived from an EMBL/GenBank/DDBJ whole genome shotgun (WGS) entry which is preliminary data.</text>
</comment>
<evidence type="ECO:0000313" key="2">
    <source>
        <dbReference type="Proteomes" id="UP001499909"/>
    </source>
</evidence>
<keyword evidence="2" id="KW-1185">Reference proteome</keyword>
<reference evidence="2" key="1">
    <citation type="journal article" date="2019" name="Int. J. Syst. Evol. Microbiol.">
        <title>The Global Catalogue of Microorganisms (GCM) 10K type strain sequencing project: providing services to taxonomists for standard genome sequencing and annotation.</title>
        <authorList>
            <consortium name="The Broad Institute Genomics Platform"/>
            <consortium name="The Broad Institute Genome Sequencing Center for Infectious Disease"/>
            <person name="Wu L."/>
            <person name="Ma J."/>
        </authorList>
    </citation>
    <scope>NUCLEOTIDE SEQUENCE [LARGE SCALE GENOMIC DNA]</scope>
    <source>
        <strain evidence="2">JCM 17214</strain>
    </source>
</reference>